<keyword evidence="3" id="KW-1185">Reference proteome</keyword>
<dbReference type="RefSeq" id="WP_189151978.1">
    <property type="nucleotide sequence ID" value="NZ_BAABER010000050.1"/>
</dbReference>
<evidence type="ECO:0000256" key="1">
    <source>
        <dbReference type="SAM" id="MobiDB-lite"/>
    </source>
</evidence>
<comment type="caution">
    <text evidence="2">The sequence shown here is derived from an EMBL/GenBank/DDBJ whole genome shotgun (WGS) entry which is preliminary data.</text>
</comment>
<accession>A0A917P9V7</accession>
<dbReference type="EMBL" id="BMMU01000048">
    <property type="protein sequence ID" value="GGJ68051.1"/>
    <property type="molecule type" value="Genomic_DNA"/>
</dbReference>
<name>A0A917P9V7_9ACTN</name>
<sequence>MPFPNTCARLTSVFTTWSHASSARLIMNAPPDETSSGRTDGPGPEPERGHVDDVMLSMAAAGVTVRRIAQEVGLAKSTVHDRLSLLLRTQTQRASDEFIAMREVRLEDLYRRAYGSLTRMEKDSDAWGRAWDRCLRPEESLRKLKGADAPEAMTIALERRAESQAEMTVTAIEMSRVLSNLLVNAIRHSRGSGRRLPAGRQARVCTGGRLRPPARHRGRLHRAGAPAAAGCCTHALPGRRRAALRGCGTG</sequence>
<gene>
    <name evidence="2" type="ORF">GCM10012282_76370</name>
</gene>
<evidence type="ECO:0000313" key="3">
    <source>
        <dbReference type="Proteomes" id="UP000625682"/>
    </source>
</evidence>
<proteinExistence type="predicted"/>
<protein>
    <submittedName>
        <fullName evidence="2">Uncharacterized protein</fullName>
    </submittedName>
</protein>
<dbReference type="AlphaFoldDB" id="A0A917P9V7"/>
<evidence type="ECO:0000313" key="2">
    <source>
        <dbReference type="EMBL" id="GGJ68051.1"/>
    </source>
</evidence>
<feature type="region of interest" description="Disordered" evidence="1">
    <location>
        <begin position="28"/>
        <end position="50"/>
    </location>
</feature>
<reference evidence="2" key="2">
    <citation type="submission" date="2020-09" db="EMBL/GenBank/DDBJ databases">
        <authorList>
            <person name="Sun Q."/>
            <person name="Zhou Y."/>
        </authorList>
    </citation>
    <scope>NUCLEOTIDE SEQUENCE</scope>
    <source>
        <strain evidence="2">CGMCC 4.7272</strain>
    </source>
</reference>
<organism evidence="2 3">
    <name type="scientific">Streptomyces lacrimifluminis</name>
    <dbReference type="NCBI Taxonomy" id="1500077"/>
    <lineage>
        <taxon>Bacteria</taxon>
        <taxon>Bacillati</taxon>
        <taxon>Actinomycetota</taxon>
        <taxon>Actinomycetes</taxon>
        <taxon>Kitasatosporales</taxon>
        <taxon>Streptomycetaceae</taxon>
        <taxon>Streptomyces</taxon>
    </lineage>
</organism>
<reference evidence="2" key="1">
    <citation type="journal article" date="2014" name="Int. J. Syst. Evol. Microbiol.">
        <title>Complete genome sequence of Corynebacterium casei LMG S-19264T (=DSM 44701T), isolated from a smear-ripened cheese.</title>
        <authorList>
            <consortium name="US DOE Joint Genome Institute (JGI-PGF)"/>
            <person name="Walter F."/>
            <person name="Albersmeier A."/>
            <person name="Kalinowski J."/>
            <person name="Ruckert C."/>
        </authorList>
    </citation>
    <scope>NUCLEOTIDE SEQUENCE</scope>
    <source>
        <strain evidence="2">CGMCC 4.7272</strain>
    </source>
</reference>
<dbReference type="Proteomes" id="UP000625682">
    <property type="component" value="Unassembled WGS sequence"/>
</dbReference>